<gene>
    <name evidence="7" type="ORF">SAMN05216464_109240</name>
</gene>
<evidence type="ECO:0000256" key="4">
    <source>
        <dbReference type="ARBA" id="ARBA00022825"/>
    </source>
</evidence>
<dbReference type="Pfam" id="PF02368">
    <property type="entry name" value="Big_2"/>
    <property type="match status" value="1"/>
</dbReference>
<dbReference type="SUPFAM" id="SSF49373">
    <property type="entry name" value="Invasin/intimin cell-adhesion fragments"/>
    <property type="match status" value="1"/>
</dbReference>
<protein>
    <submittedName>
        <fullName evidence="7">Ig-like domain (Group 2)</fullName>
    </submittedName>
</protein>
<dbReference type="PANTHER" id="PTHR43806:SF67">
    <property type="entry name" value="EGF-LIKE DOMAIN-CONTAINING PROTEIN"/>
    <property type="match status" value="1"/>
</dbReference>
<dbReference type="PRINTS" id="PR00723">
    <property type="entry name" value="SUBTILISIN"/>
</dbReference>
<dbReference type="EMBL" id="FNAI01000009">
    <property type="protein sequence ID" value="SDE80033.1"/>
    <property type="molecule type" value="Genomic_DNA"/>
</dbReference>
<evidence type="ECO:0000256" key="1">
    <source>
        <dbReference type="ARBA" id="ARBA00011073"/>
    </source>
</evidence>
<dbReference type="CDD" id="cd07493">
    <property type="entry name" value="Peptidases_S8_9"/>
    <property type="match status" value="1"/>
</dbReference>
<dbReference type="GO" id="GO:0004252">
    <property type="term" value="F:serine-type endopeptidase activity"/>
    <property type="evidence" value="ECO:0007669"/>
    <property type="project" value="UniProtKB-UniRule"/>
</dbReference>
<comment type="similarity">
    <text evidence="1 5">Belongs to the peptidase S8 family.</text>
</comment>
<sequence>MTTKLYTLPLFLLLTCFFVVGCKKTAPPEPAAQVVSIDPSFLNVAKSLAYSYQLKATVANGSGSNQITWSSENPRIATVTASGLVMCIAAGETNIVATLSGGTAVAKCKVTVSDGDDYKYRLVLKDKGTSAYSISSPGEFLSARAIERRRKRNIPIDQSDLPISPDYIKAIQNVGGIIVAKSKWLNTVSINTSDELSIDKYKTLPFVKDVILVWEGKRSTGSLTKYVDAPQAGNNQTANGPLDYGTALNNISVSNGQALHDKGFRGAGIEIADIDAGFINLKTNPAFNNINIKGAKSFVYEQPDPYSTDDHGVWVTSCMAVNKPGFYVGTAPEASYWLLHTEDQTSEYPIEEDYWANAIEYADSAGVDIVNSSLSYTTGYYLPSARYKFEDMDGKTALASRAANMAFSKGIFIVCSAGNEQQWVGTPADSPNVLTVGSINKTFNIDSFSSWGITVDGRVKPDIVALGGGASVINNTGVQEPRSGTSYASPIICGLAACLWQAYPKLNNKELMDVIRKSADRYNNPIMPYGYGIANMQKAMDLAKVVSDSK</sequence>
<evidence type="ECO:0000256" key="3">
    <source>
        <dbReference type="ARBA" id="ARBA00022801"/>
    </source>
</evidence>
<dbReference type="Proteomes" id="UP000199072">
    <property type="component" value="Unassembled WGS sequence"/>
</dbReference>
<evidence type="ECO:0000313" key="7">
    <source>
        <dbReference type="EMBL" id="SDE80033.1"/>
    </source>
</evidence>
<dbReference type="PANTHER" id="PTHR43806">
    <property type="entry name" value="PEPTIDASE S8"/>
    <property type="match status" value="1"/>
</dbReference>
<dbReference type="SMART" id="SM00635">
    <property type="entry name" value="BID_2"/>
    <property type="match status" value="1"/>
</dbReference>
<keyword evidence="3 5" id="KW-0378">Hydrolase</keyword>
<dbReference type="InterPro" id="IPR000209">
    <property type="entry name" value="Peptidase_S8/S53_dom"/>
</dbReference>
<dbReference type="PROSITE" id="PS51257">
    <property type="entry name" value="PROKAR_LIPOPROTEIN"/>
    <property type="match status" value="1"/>
</dbReference>
<keyword evidence="2 5" id="KW-0645">Protease</keyword>
<organism evidence="7 8">
    <name type="scientific">Mucilaginibacter pineti</name>
    <dbReference type="NCBI Taxonomy" id="1391627"/>
    <lineage>
        <taxon>Bacteria</taxon>
        <taxon>Pseudomonadati</taxon>
        <taxon>Bacteroidota</taxon>
        <taxon>Sphingobacteriia</taxon>
        <taxon>Sphingobacteriales</taxon>
        <taxon>Sphingobacteriaceae</taxon>
        <taxon>Mucilaginibacter</taxon>
    </lineage>
</organism>
<dbReference type="AlphaFoldDB" id="A0A1G7FVT0"/>
<dbReference type="Gene3D" id="2.60.40.1080">
    <property type="match status" value="1"/>
</dbReference>
<dbReference type="InterPro" id="IPR050131">
    <property type="entry name" value="Peptidase_S8_subtilisin-like"/>
</dbReference>
<dbReference type="Pfam" id="PF00082">
    <property type="entry name" value="Peptidase_S8"/>
    <property type="match status" value="1"/>
</dbReference>
<feature type="active site" description="Charge relay system" evidence="5">
    <location>
        <position position="486"/>
    </location>
</feature>
<feature type="active site" description="Charge relay system" evidence="5">
    <location>
        <position position="311"/>
    </location>
</feature>
<dbReference type="InterPro" id="IPR023828">
    <property type="entry name" value="Peptidase_S8_Ser-AS"/>
</dbReference>
<dbReference type="STRING" id="1391627.SAMN05216464_109240"/>
<keyword evidence="8" id="KW-1185">Reference proteome</keyword>
<dbReference type="PROSITE" id="PS00138">
    <property type="entry name" value="SUBTILASE_SER"/>
    <property type="match status" value="1"/>
</dbReference>
<proteinExistence type="inferred from homology"/>
<evidence type="ECO:0000313" key="8">
    <source>
        <dbReference type="Proteomes" id="UP000199072"/>
    </source>
</evidence>
<reference evidence="7 8" key="1">
    <citation type="submission" date="2016-10" db="EMBL/GenBank/DDBJ databases">
        <authorList>
            <person name="de Groot N.N."/>
        </authorList>
    </citation>
    <scope>NUCLEOTIDE SEQUENCE [LARGE SCALE GENOMIC DNA]</scope>
    <source>
        <strain evidence="7 8">47C3B</strain>
    </source>
</reference>
<dbReference type="InterPro" id="IPR015500">
    <property type="entry name" value="Peptidase_S8_subtilisin-rel"/>
</dbReference>
<keyword evidence="4 5" id="KW-0720">Serine protease</keyword>
<name>A0A1G7FVT0_9SPHI</name>
<dbReference type="Gene3D" id="3.40.50.200">
    <property type="entry name" value="Peptidase S8/S53 domain"/>
    <property type="match status" value="1"/>
</dbReference>
<evidence type="ECO:0000259" key="6">
    <source>
        <dbReference type="SMART" id="SM00635"/>
    </source>
</evidence>
<evidence type="ECO:0000256" key="2">
    <source>
        <dbReference type="ARBA" id="ARBA00022670"/>
    </source>
</evidence>
<feature type="active site" description="Charge relay system" evidence="5">
    <location>
        <position position="275"/>
    </location>
</feature>
<evidence type="ECO:0000256" key="5">
    <source>
        <dbReference type="PROSITE-ProRule" id="PRU01240"/>
    </source>
</evidence>
<dbReference type="InterPro" id="IPR036852">
    <property type="entry name" value="Peptidase_S8/S53_dom_sf"/>
</dbReference>
<dbReference type="PROSITE" id="PS51892">
    <property type="entry name" value="SUBTILASE"/>
    <property type="match status" value="1"/>
</dbReference>
<dbReference type="InterPro" id="IPR003343">
    <property type="entry name" value="Big_2"/>
</dbReference>
<feature type="domain" description="BIG2" evidence="6">
    <location>
        <begin position="31"/>
        <end position="109"/>
    </location>
</feature>
<dbReference type="GO" id="GO:0006508">
    <property type="term" value="P:proteolysis"/>
    <property type="evidence" value="ECO:0007669"/>
    <property type="project" value="UniProtKB-KW"/>
</dbReference>
<accession>A0A1G7FVT0</accession>
<dbReference type="SUPFAM" id="SSF52743">
    <property type="entry name" value="Subtilisin-like"/>
    <property type="match status" value="1"/>
</dbReference>
<dbReference type="OrthoDB" id="9792152at2"/>
<dbReference type="RefSeq" id="WP_091151677.1">
    <property type="nucleotide sequence ID" value="NZ_FNAI01000009.1"/>
</dbReference>
<dbReference type="InterPro" id="IPR008964">
    <property type="entry name" value="Invasin/intimin_cell_adhesion"/>
</dbReference>